<dbReference type="RefSeq" id="WP_172431969.1">
    <property type="nucleotide sequence ID" value="NZ_OBDZ01000027.1"/>
</dbReference>
<organism evidence="4 5">
    <name type="scientific">Orenia metallireducens</name>
    <dbReference type="NCBI Taxonomy" id="1413210"/>
    <lineage>
        <taxon>Bacteria</taxon>
        <taxon>Bacillati</taxon>
        <taxon>Bacillota</taxon>
        <taxon>Clostridia</taxon>
        <taxon>Halanaerobiales</taxon>
        <taxon>Halobacteroidaceae</taxon>
        <taxon>Orenia</taxon>
    </lineage>
</organism>
<reference evidence="5" key="1">
    <citation type="submission" date="2017-09" db="EMBL/GenBank/DDBJ databases">
        <authorList>
            <person name="Varghese N."/>
            <person name="Submissions S."/>
        </authorList>
    </citation>
    <scope>NUCLEOTIDE SEQUENCE [LARGE SCALE GENOMIC DNA]</scope>
    <source>
        <strain evidence="5">MSL47</strain>
    </source>
</reference>
<feature type="chain" id="PRO_5012018291" evidence="2">
    <location>
        <begin position="21"/>
        <end position="317"/>
    </location>
</feature>
<sequence>MKKFILLTLFIILFSTSIKAEEDYLGQDLSCLKDSNGKIVELNSDIIKLEDYDSNIDTKKRVENLLDKYNFYRINYLSDGLRVVGYMVKPKKEGKYPVIIWNRGGNREFAKITKNELVYFSQLASRGYVVIASQYRGNDGGEGKEEFGGKDINDVLNLIPLVKSLPFTDNNKIVMFGVSRGGMMTYLAIKKGADIKAAVIDCGPTDLIQTYNERNYVMRKVLEELIGGSPREMKDEYIKRSAYYWPEKIEVPVLILHGKFDQKVKVSQAEKLAKKLEELDKEYKLILYNDSHGIIIPSNWKKWNKEMFKWFDKYLND</sequence>
<dbReference type="InterPro" id="IPR001375">
    <property type="entry name" value="Peptidase_S9_cat"/>
</dbReference>
<gene>
    <name evidence="4" type="ORF">SAMN06265827_12742</name>
</gene>
<accession>A0A285HYR2</accession>
<keyword evidence="5" id="KW-1185">Reference proteome</keyword>
<keyword evidence="2" id="KW-0732">Signal</keyword>
<proteinExistence type="predicted"/>
<dbReference type="Proteomes" id="UP000219573">
    <property type="component" value="Unassembled WGS sequence"/>
</dbReference>
<feature type="signal peptide" evidence="2">
    <location>
        <begin position="1"/>
        <end position="20"/>
    </location>
</feature>
<feature type="domain" description="Peptidase S9 prolyl oligopeptidase catalytic" evidence="3">
    <location>
        <begin position="121"/>
        <end position="316"/>
    </location>
</feature>
<evidence type="ECO:0000256" key="1">
    <source>
        <dbReference type="ARBA" id="ARBA00022801"/>
    </source>
</evidence>
<evidence type="ECO:0000313" key="4">
    <source>
        <dbReference type="EMBL" id="SNY40773.1"/>
    </source>
</evidence>
<dbReference type="GO" id="GO:0004252">
    <property type="term" value="F:serine-type endopeptidase activity"/>
    <property type="evidence" value="ECO:0007669"/>
    <property type="project" value="TreeGrafter"/>
</dbReference>
<dbReference type="AlphaFoldDB" id="A0A285HYR2"/>
<dbReference type="InterPro" id="IPR029058">
    <property type="entry name" value="AB_hydrolase_fold"/>
</dbReference>
<dbReference type="Pfam" id="PF00326">
    <property type="entry name" value="Peptidase_S9"/>
    <property type="match status" value="1"/>
</dbReference>
<evidence type="ECO:0000256" key="2">
    <source>
        <dbReference type="SAM" id="SignalP"/>
    </source>
</evidence>
<keyword evidence="1" id="KW-0378">Hydrolase</keyword>
<dbReference type="EMBL" id="OBDZ01000027">
    <property type="protein sequence ID" value="SNY40773.1"/>
    <property type="molecule type" value="Genomic_DNA"/>
</dbReference>
<dbReference type="PANTHER" id="PTHR42776:SF27">
    <property type="entry name" value="DIPEPTIDYL PEPTIDASE FAMILY MEMBER 6"/>
    <property type="match status" value="1"/>
</dbReference>
<protein>
    <submittedName>
        <fullName evidence="4">Prolyl oligopeptidase family protein</fullName>
    </submittedName>
</protein>
<evidence type="ECO:0000259" key="3">
    <source>
        <dbReference type="Pfam" id="PF00326"/>
    </source>
</evidence>
<dbReference type="GO" id="GO:0006508">
    <property type="term" value="P:proteolysis"/>
    <property type="evidence" value="ECO:0007669"/>
    <property type="project" value="InterPro"/>
</dbReference>
<dbReference type="PANTHER" id="PTHR42776">
    <property type="entry name" value="SERINE PEPTIDASE S9 FAMILY MEMBER"/>
    <property type="match status" value="1"/>
</dbReference>
<evidence type="ECO:0000313" key="5">
    <source>
        <dbReference type="Proteomes" id="UP000219573"/>
    </source>
</evidence>
<dbReference type="SUPFAM" id="SSF53474">
    <property type="entry name" value="alpha/beta-Hydrolases"/>
    <property type="match status" value="1"/>
</dbReference>
<name>A0A285HYR2_9FIRM</name>
<dbReference type="Gene3D" id="3.40.50.1820">
    <property type="entry name" value="alpha/beta hydrolase"/>
    <property type="match status" value="1"/>
</dbReference>